<feature type="region of interest" description="Disordered" evidence="1">
    <location>
        <begin position="24"/>
        <end position="98"/>
    </location>
</feature>
<feature type="compositionally biased region" description="Polar residues" evidence="1">
    <location>
        <begin position="27"/>
        <end position="45"/>
    </location>
</feature>
<evidence type="ECO:0000313" key="2">
    <source>
        <dbReference type="EMBL" id="KAK4131492.1"/>
    </source>
</evidence>
<protein>
    <submittedName>
        <fullName evidence="2">Uncharacterized protein</fullName>
    </submittedName>
</protein>
<sequence>MPRRRLCRYIQGRQPGLLELTWRRTTDTSFVDNPPTSSRSTSKYQTPGPAGRQSRMPPPSTRGTTSTRGSARGGRGSTRGAPGTRPSGLARARGRGVR</sequence>
<dbReference type="AlphaFoldDB" id="A0AAN6UEH4"/>
<reference evidence="2" key="1">
    <citation type="journal article" date="2023" name="Mol. Phylogenet. Evol.">
        <title>Genome-scale phylogeny and comparative genomics of the fungal order Sordariales.</title>
        <authorList>
            <person name="Hensen N."/>
            <person name="Bonometti L."/>
            <person name="Westerberg I."/>
            <person name="Brannstrom I.O."/>
            <person name="Guillou S."/>
            <person name="Cros-Aarteil S."/>
            <person name="Calhoun S."/>
            <person name="Haridas S."/>
            <person name="Kuo A."/>
            <person name="Mondo S."/>
            <person name="Pangilinan J."/>
            <person name="Riley R."/>
            <person name="LaButti K."/>
            <person name="Andreopoulos B."/>
            <person name="Lipzen A."/>
            <person name="Chen C."/>
            <person name="Yan M."/>
            <person name="Daum C."/>
            <person name="Ng V."/>
            <person name="Clum A."/>
            <person name="Steindorff A."/>
            <person name="Ohm R.A."/>
            <person name="Martin F."/>
            <person name="Silar P."/>
            <person name="Natvig D.O."/>
            <person name="Lalanne C."/>
            <person name="Gautier V."/>
            <person name="Ament-Velasquez S.L."/>
            <person name="Kruys A."/>
            <person name="Hutchinson M.I."/>
            <person name="Powell A.J."/>
            <person name="Barry K."/>
            <person name="Miller A.N."/>
            <person name="Grigoriev I.V."/>
            <person name="Debuchy R."/>
            <person name="Gladieux P."/>
            <person name="Hiltunen Thoren M."/>
            <person name="Johannesson H."/>
        </authorList>
    </citation>
    <scope>NUCLEOTIDE SEQUENCE</scope>
    <source>
        <strain evidence="2">CBS 123565</strain>
    </source>
</reference>
<evidence type="ECO:0000313" key="3">
    <source>
        <dbReference type="Proteomes" id="UP001304895"/>
    </source>
</evidence>
<comment type="caution">
    <text evidence="2">The sequence shown here is derived from an EMBL/GenBank/DDBJ whole genome shotgun (WGS) entry which is preliminary data.</text>
</comment>
<accession>A0AAN6UEH4</accession>
<dbReference type="EMBL" id="MU853424">
    <property type="protein sequence ID" value="KAK4131492.1"/>
    <property type="molecule type" value="Genomic_DNA"/>
</dbReference>
<keyword evidence="3" id="KW-1185">Reference proteome</keyword>
<dbReference type="Proteomes" id="UP001304895">
    <property type="component" value="Unassembled WGS sequence"/>
</dbReference>
<organism evidence="2 3">
    <name type="scientific">Trichocladium antarcticum</name>
    <dbReference type="NCBI Taxonomy" id="1450529"/>
    <lineage>
        <taxon>Eukaryota</taxon>
        <taxon>Fungi</taxon>
        <taxon>Dikarya</taxon>
        <taxon>Ascomycota</taxon>
        <taxon>Pezizomycotina</taxon>
        <taxon>Sordariomycetes</taxon>
        <taxon>Sordariomycetidae</taxon>
        <taxon>Sordariales</taxon>
        <taxon>Chaetomiaceae</taxon>
        <taxon>Trichocladium</taxon>
    </lineage>
</organism>
<feature type="compositionally biased region" description="Low complexity" evidence="1">
    <location>
        <begin position="61"/>
        <end position="70"/>
    </location>
</feature>
<gene>
    <name evidence="2" type="ORF">BT67DRAFT_156789</name>
</gene>
<name>A0AAN6UEH4_9PEZI</name>
<proteinExistence type="predicted"/>
<evidence type="ECO:0000256" key="1">
    <source>
        <dbReference type="SAM" id="MobiDB-lite"/>
    </source>
</evidence>
<reference evidence="2" key="2">
    <citation type="submission" date="2023-05" db="EMBL/GenBank/DDBJ databases">
        <authorList>
            <consortium name="Lawrence Berkeley National Laboratory"/>
            <person name="Steindorff A."/>
            <person name="Hensen N."/>
            <person name="Bonometti L."/>
            <person name="Westerberg I."/>
            <person name="Brannstrom I.O."/>
            <person name="Guillou S."/>
            <person name="Cros-Aarteil S."/>
            <person name="Calhoun S."/>
            <person name="Haridas S."/>
            <person name="Kuo A."/>
            <person name="Mondo S."/>
            <person name="Pangilinan J."/>
            <person name="Riley R."/>
            <person name="Labutti K."/>
            <person name="Andreopoulos B."/>
            <person name="Lipzen A."/>
            <person name="Chen C."/>
            <person name="Yanf M."/>
            <person name="Daum C."/>
            <person name="Ng V."/>
            <person name="Clum A."/>
            <person name="Ohm R."/>
            <person name="Martin F."/>
            <person name="Silar P."/>
            <person name="Natvig D."/>
            <person name="Lalanne C."/>
            <person name="Gautier V."/>
            <person name="Ament-Velasquez S.L."/>
            <person name="Kruys A."/>
            <person name="Hutchinson M.I."/>
            <person name="Powell A.J."/>
            <person name="Barry K."/>
            <person name="Miller A.N."/>
            <person name="Grigoriev I.V."/>
            <person name="Debuchy R."/>
            <person name="Gladieux P."/>
            <person name="Thoren M.H."/>
            <person name="Johannesson H."/>
        </authorList>
    </citation>
    <scope>NUCLEOTIDE SEQUENCE</scope>
    <source>
        <strain evidence="2">CBS 123565</strain>
    </source>
</reference>